<evidence type="ECO:0000256" key="2">
    <source>
        <dbReference type="ARBA" id="ARBA00012438"/>
    </source>
</evidence>
<feature type="domain" description="PAS" evidence="8">
    <location>
        <begin position="4"/>
        <end position="75"/>
    </location>
</feature>
<dbReference type="InterPro" id="IPR000014">
    <property type="entry name" value="PAS"/>
</dbReference>
<evidence type="ECO:0000313" key="10">
    <source>
        <dbReference type="EMBL" id="GHE72534.1"/>
    </source>
</evidence>
<dbReference type="Gene3D" id="3.30.565.10">
    <property type="entry name" value="Histidine kinase-like ATPase, C-terminal domain"/>
    <property type="match status" value="1"/>
</dbReference>
<dbReference type="SUPFAM" id="SSF47384">
    <property type="entry name" value="Homodimeric domain of signal transducing histidine kinase"/>
    <property type="match status" value="1"/>
</dbReference>
<dbReference type="SMART" id="SM00086">
    <property type="entry name" value="PAC"/>
    <property type="match status" value="2"/>
</dbReference>
<evidence type="ECO:0000256" key="4">
    <source>
        <dbReference type="ARBA" id="ARBA00022679"/>
    </source>
</evidence>
<dbReference type="Pfam" id="PF00512">
    <property type="entry name" value="HisKA"/>
    <property type="match status" value="1"/>
</dbReference>
<dbReference type="EC" id="2.7.13.3" evidence="2"/>
<dbReference type="Pfam" id="PF13426">
    <property type="entry name" value="PAS_9"/>
    <property type="match status" value="1"/>
</dbReference>
<dbReference type="PROSITE" id="PS50112">
    <property type="entry name" value="PAS"/>
    <property type="match status" value="2"/>
</dbReference>
<dbReference type="RefSeq" id="WP_189631208.1">
    <property type="nucleotide sequence ID" value="NZ_BNAG01000004.1"/>
</dbReference>
<keyword evidence="11" id="KW-1185">Reference proteome</keyword>
<dbReference type="PRINTS" id="PR00344">
    <property type="entry name" value="BCTRLSENSOR"/>
</dbReference>
<dbReference type="NCBIfam" id="TIGR00229">
    <property type="entry name" value="sensory_box"/>
    <property type="match status" value="2"/>
</dbReference>
<evidence type="ECO:0000256" key="1">
    <source>
        <dbReference type="ARBA" id="ARBA00000085"/>
    </source>
</evidence>
<dbReference type="PROSITE" id="PS50109">
    <property type="entry name" value="HIS_KIN"/>
    <property type="match status" value="1"/>
</dbReference>
<organism evidence="10 11">
    <name type="scientific">Roseivirga thermotolerans</name>
    <dbReference type="NCBI Taxonomy" id="1758176"/>
    <lineage>
        <taxon>Bacteria</taxon>
        <taxon>Pseudomonadati</taxon>
        <taxon>Bacteroidota</taxon>
        <taxon>Cytophagia</taxon>
        <taxon>Cytophagales</taxon>
        <taxon>Roseivirgaceae</taxon>
        <taxon>Roseivirga</taxon>
    </lineage>
</organism>
<dbReference type="SMART" id="SM00387">
    <property type="entry name" value="HATPase_c"/>
    <property type="match status" value="1"/>
</dbReference>
<dbReference type="Pfam" id="PF02518">
    <property type="entry name" value="HATPase_c"/>
    <property type="match status" value="1"/>
</dbReference>
<dbReference type="InterPro" id="IPR000700">
    <property type="entry name" value="PAS-assoc_C"/>
</dbReference>
<evidence type="ECO:0000259" key="8">
    <source>
        <dbReference type="PROSITE" id="PS50112"/>
    </source>
</evidence>
<comment type="catalytic activity">
    <reaction evidence="1">
        <text>ATP + protein L-histidine = ADP + protein N-phospho-L-histidine.</text>
        <dbReference type="EC" id="2.7.13.3"/>
    </reaction>
</comment>
<feature type="domain" description="PAC" evidence="9">
    <location>
        <begin position="77"/>
        <end position="129"/>
    </location>
</feature>
<dbReference type="InterPro" id="IPR052162">
    <property type="entry name" value="Sensor_kinase/Photoreceptor"/>
</dbReference>
<reference evidence="11" key="1">
    <citation type="journal article" date="2019" name="Int. J. Syst. Evol. Microbiol.">
        <title>The Global Catalogue of Microorganisms (GCM) 10K type strain sequencing project: providing services to taxonomists for standard genome sequencing and annotation.</title>
        <authorList>
            <consortium name="The Broad Institute Genomics Platform"/>
            <consortium name="The Broad Institute Genome Sequencing Center for Infectious Disease"/>
            <person name="Wu L."/>
            <person name="Ma J."/>
        </authorList>
    </citation>
    <scope>NUCLEOTIDE SEQUENCE [LARGE SCALE GENOMIC DNA]</scope>
    <source>
        <strain evidence="11">CGMCC 1.15111</strain>
    </source>
</reference>
<dbReference type="Gene3D" id="3.30.450.20">
    <property type="entry name" value="PAS domain"/>
    <property type="match status" value="2"/>
</dbReference>
<accession>A0ABQ3IBP7</accession>
<feature type="domain" description="PAS" evidence="8">
    <location>
        <begin position="149"/>
        <end position="201"/>
    </location>
</feature>
<dbReference type="InterPro" id="IPR003661">
    <property type="entry name" value="HisK_dim/P_dom"/>
</dbReference>
<keyword evidence="5" id="KW-0418">Kinase</keyword>
<evidence type="ECO:0000256" key="6">
    <source>
        <dbReference type="SAM" id="Coils"/>
    </source>
</evidence>
<dbReference type="InterPro" id="IPR003594">
    <property type="entry name" value="HATPase_dom"/>
</dbReference>
<dbReference type="EMBL" id="BNAG01000004">
    <property type="protein sequence ID" value="GHE72534.1"/>
    <property type="molecule type" value="Genomic_DNA"/>
</dbReference>
<feature type="domain" description="Histidine kinase" evidence="7">
    <location>
        <begin position="274"/>
        <end position="488"/>
    </location>
</feature>
<evidence type="ECO:0000256" key="5">
    <source>
        <dbReference type="ARBA" id="ARBA00022777"/>
    </source>
</evidence>
<feature type="coiled-coil region" evidence="6">
    <location>
        <begin position="240"/>
        <end position="271"/>
    </location>
</feature>
<protein>
    <recommendedName>
        <fullName evidence="2">histidine kinase</fullName>
        <ecNumber evidence="2">2.7.13.3</ecNumber>
    </recommendedName>
</protein>
<dbReference type="InterPro" id="IPR035965">
    <property type="entry name" value="PAS-like_dom_sf"/>
</dbReference>
<keyword evidence="6" id="KW-0175">Coiled coil</keyword>
<dbReference type="InterPro" id="IPR013655">
    <property type="entry name" value="PAS_fold_3"/>
</dbReference>
<dbReference type="SMART" id="SM00091">
    <property type="entry name" value="PAS"/>
    <property type="match status" value="2"/>
</dbReference>
<keyword evidence="4" id="KW-0808">Transferase</keyword>
<gene>
    <name evidence="10" type="ORF">GCM10011340_31110</name>
</gene>
<feature type="domain" description="PAC" evidence="9">
    <location>
        <begin position="204"/>
        <end position="256"/>
    </location>
</feature>
<dbReference type="InterPro" id="IPR004358">
    <property type="entry name" value="Sig_transdc_His_kin-like_C"/>
</dbReference>
<proteinExistence type="predicted"/>
<evidence type="ECO:0000313" key="11">
    <source>
        <dbReference type="Proteomes" id="UP000658258"/>
    </source>
</evidence>
<dbReference type="Proteomes" id="UP000658258">
    <property type="component" value="Unassembled WGS sequence"/>
</dbReference>
<dbReference type="CDD" id="cd00130">
    <property type="entry name" value="PAS"/>
    <property type="match status" value="2"/>
</dbReference>
<keyword evidence="3" id="KW-0597">Phosphoprotein</keyword>
<dbReference type="CDD" id="cd00082">
    <property type="entry name" value="HisKA"/>
    <property type="match status" value="1"/>
</dbReference>
<comment type="caution">
    <text evidence="10">The sequence shown here is derived from an EMBL/GenBank/DDBJ whole genome shotgun (WGS) entry which is preliminary data.</text>
</comment>
<dbReference type="SUPFAM" id="SSF55874">
    <property type="entry name" value="ATPase domain of HSP90 chaperone/DNA topoisomerase II/histidine kinase"/>
    <property type="match status" value="1"/>
</dbReference>
<dbReference type="Pfam" id="PF08447">
    <property type="entry name" value="PAS_3"/>
    <property type="match status" value="1"/>
</dbReference>
<evidence type="ECO:0000259" key="9">
    <source>
        <dbReference type="PROSITE" id="PS50113"/>
    </source>
</evidence>
<evidence type="ECO:0000259" key="7">
    <source>
        <dbReference type="PROSITE" id="PS50109"/>
    </source>
</evidence>
<dbReference type="SMART" id="SM00388">
    <property type="entry name" value="HisKA"/>
    <property type="match status" value="1"/>
</dbReference>
<dbReference type="InterPro" id="IPR036097">
    <property type="entry name" value="HisK_dim/P_sf"/>
</dbReference>
<evidence type="ECO:0000256" key="3">
    <source>
        <dbReference type="ARBA" id="ARBA00022553"/>
    </source>
</evidence>
<sequence length="494" mass="57255">MLSKVSTFKTVLENLSDGISIIDKEGKHVWINKAMATITGFTKEELLKSSPPHIYWPEEELDTIMKALGETMEGKFRNFELIFVRKSGVRFPVLVNPSPIENDEGEVQYFVATVKDLTEVRRVQHELDDLAYNYRVLHDNTSELICRHELDGRYKSVSPSSIRITGYRPDELIGRDPYEFIKEDHLEQVRQNLHEQALAGNDLIRTQYEAKRKDGTIIWLDTITKTLLDENQKPTELVTISREITELKSLQTKLEENNRELKRSNMELENFAYIASHDLKEPLRTIDNYVQLFEMRYSHVLDDKARQYFEFIKSSAKHSIQLTEDLLNYSRLNSSEFPYKEVDMNEVLENVCSQLQSRIAKSQAKLVYDKNMPSLVGSHILLSRLFINLIANSIKFKSEEKPLIRIAVKETINAWQFSVSDNGVGIPKKSRKEVFEIFRRLRTTDDEKGSGMGLTICKRIVEKHQGEIWIEANEPKGSTFKFTISKHLKESTNV</sequence>
<dbReference type="PROSITE" id="PS50113">
    <property type="entry name" value="PAC"/>
    <property type="match status" value="2"/>
</dbReference>
<dbReference type="InterPro" id="IPR001610">
    <property type="entry name" value="PAC"/>
</dbReference>
<dbReference type="InterPro" id="IPR005467">
    <property type="entry name" value="His_kinase_dom"/>
</dbReference>
<dbReference type="PANTHER" id="PTHR43304:SF1">
    <property type="entry name" value="PAC DOMAIN-CONTAINING PROTEIN"/>
    <property type="match status" value="1"/>
</dbReference>
<name>A0ABQ3IBP7_9BACT</name>
<dbReference type="PANTHER" id="PTHR43304">
    <property type="entry name" value="PHYTOCHROME-LIKE PROTEIN CPH1"/>
    <property type="match status" value="1"/>
</dbReference>
<dbReference type="Gene3D" id="1.10.287.130">
    <property type="match status" value="1"/>
</dbReference>
<dbReference type="SUPFAM" id="SSF55785">
    <property type="entry name" value="PYP-like sensor domain (PAS domain)"/>
    <property type="match status" value="2"/>
</dbReference>
<dbReference type="InterPro" id="IPR036890">
    <property type="entry name" value="HATPase_C_sf"/>
</dbReference>